<gene>
    <name evidence="2" type="ORF">SAMN05444714_2437</name>
</gene>
<evidence type="ECO:0000313" key="3">
    <source>
        <dbReference type="Proteomes" id="UP000198926"/>
    </source>
</evidence>
<feature type="compositionally biased region" description="Low complexity" evidence="1">
    <location>
        <begin position="149"/>
        <end position="184"/>
    </location>
</feature>
<accession>A0A1I6MWH7</accession>
<name>A0A1I6MWH7_9RHOB</name>
<evidence type="ECO:0000256" key="1">
    <source>
        <dbReference type="SAM" id="MobiDB-lite"/>
    </source>
</evidence>
<evidence type="ECO:0008006" key="4">
    <source>
        <dbReference type="Google" id="ProtNLM"/>
    </source>
</evidence>
<dbReference type="STRING" id="1123755.SAMN05444714_2437"/>
<organism evidence="2 3">
    <name type="scientific">Yoonia litorea</name>
    <dbReference type="NCBI Taxonomy" id="1123755"/>
    <lineage>
        <taxon>Bacteria</taxon>
        <taxon>Pseudomonadati</taxon>
        <taxon>Pseudomonadota</taxon>
        <taxon>Alphaproteobacteria</taxon>
        <taxon>Rhodobacterales</taxon>
        <taxon>Paracoccaceae</taxon>
        <taxon>Yoonia</taxon>
    </lineage>
</organism>
<dbReference type="Pfam" id="PF11748">
    <property type="entry name" value="DUF3306"/>
    <property type="match status" value="1"/>
</dbReference>
<feature type="region of interest" description="Disordered" evidence="1">
    <location>
        <begin position="130"/>
        <end position="203"/>
    </location>
</feature>
<dbReference type="Proteomes" id="UP000198926">
    <property type="component" value="Unassembled WGS sequence"/>
</dbReference>
<dbReference type="EMBL" id="FOZM01000002">
    <property type="protein sequence ID" value="SFS19961.1"/>
    <property type="molecule type" value="Genomic_DNA"/>
</dbReference>
<dbReference type="OrthoDB" id="8100830at2"/>
<dbReference type="AlphaFoldDB" id="A0A1I6MWH7"/>
<sequence>MTELSFWEQRKRGIAAEQTAEMQQRKEADARACENEFEHRSDADILAELGLPEPEGIETAEQVRAFLSHTLPQRLKVRALRKLWRLNPALANLDGLVDYGEDFTDSATVVENLQTAYQVGKGMLRDLLEDTPETDVQPTDTPDEETLDAVASSSSDTDSPPTVSDTVPIDPAFAAQEEATAFETPPRRFMRFSFEPETDRGAA</sequence>
<dbReference type="InterPro" id="IPR021735">
    <property type="entry name" value="DUF3306"/>
</dbReference>
<dbReference type="RefSeq" id="WP_090208809.1">
    <property type="nucleotide sequence ID" value="NZ_FOZM01000002.1"/>
</dbReference>
<reference evidence="2 3" key="1">
    <citation type="submission" date="2016-10" db="EMBL/GenBank/DDBJ databases">
        <authorList>
            <person name="de Groot N.N."/>
        </authorList>
    </citation>
    <scope>NUCLEOTIDE SEQUENCE [LARGE SCALE GENOMIC DNA]</scope>
    <source>
        <strain evidence="2 3">DSM 29433</strain>
    </source>
</reference>
<keyword evidence="3" id="KW-1185">Reference proteome</keyword>
<protein>
    <recommendedName>
        <fullName evidence="4">DUF3306 domain-containing protein</fullName>
    </recommendedName>
</protein>
<evidence type="ECO:0000313" key="2">
    <source>
        <dbReference type="EMBL" id="SFS19961.1"/>
    </source>
</evidence>
<proteinExistence type="predicted"/>